<gene>
    <name evidence="2" type="ORF">I8J29_07115</name>
</gene>
<evidence type="ECO:0000259" key="1">
    <source>
        <dbReference type="PROSITE" id="PS51272"/>
    </source>
</evidence>
<comment type="caution">
    <text evidence="2">The sequence shown here is derived from an EMBL/GenBank/DDBJ whole genome shotgun (WGS) entry which is preliminary data.</text>
</comment>
<dbReference type="EMBL" id="JAGGDJ010000003">
    <property type="protein sequence ID" value="MBO7743955.1"/>
    <property type="molecule type" value="Genomic_DNA"/>
</dbReference>
<reference evidence="2 3" key="1">
    <citation type="submission" date="2021-03" db="EMBL/GenBank/DDBJ databases">
        <title>Paenibacillus artemisicola MWE-103 whole genome sequence.</title>
        <authorList>
            <person name="Ham Y.J."/>
        </authorList>
    </citation>
    <scope>NUCLEOTIDE SEQUENCE [LARGE SCALE GENOMIC DNA]</scope>
    <source>
        <strain evidence="2 3">MWE-103</strain>
    </source>
</reference>
<evidence type="ECO:0000313" key="3">
    <source>
        <dbReference type="Proteomes" id="UP000670947"/>
    </source>
</evidence>
<dbReference type="RefSeq" id="WP_208846947.1">
    <property type="nucleotide sequence ID" value="NZ_JAGGDJ010000003.1"/>
</dbReference>
<organism evidence="2 3">
    <name type="scientific">Paenibacillus artemisiicola</name>
    <dbReference type="NCBI Taxonomy" id="1172618"/>
    <lineage>
        <taxon>Bacteria</taxon>
        <taxon>Bacillati</taxon>
        <taxon>Bacillota</taxon>
        <taxon>Bacilli</taxon>
        <taxon>Bacillales</taxon>
        <taxon>Paenibacillaceae</taxon>
        <taxon>Paenibacillus</taxon>
    </lineage>
</organism>
<feature type="domain" description="SLH" evidence="1">
    <location>
        <begin position="109"/>
        <end position="169"/>
    </location>
</feature>
<name>A0ABS3W6M5_9BACL</name>
<evidence type="ECO:0000313" key="2">
    <source>
        <dbReference type="EMBL" id="MBO7743955.1"/>
    </source>
</evidence>
<accession>A0ABS3W6M5</accession>
<dbReference type="PROSITE" id="PS51272">
    <property type="entry name" value="SLH"/>
    <property type="match status" value="2"/>
</dbReference>
<dbReference type="Proteomes" id="UP000670947">
    <property type="component" value="Unassembled WGS sequence"/>
</dbReference>
<feature type="domain" description="SLH" evidence="1">
    <location>
        <begin position="43"/>
        <end position="106"/>
    </location>
</feature>
<protein>
    <submittedName>
        <fullName evidence="2">S-layer homology domain-containing protein</fullName>
    </submittedName>
</protein>
<keyword evidence="3" id="KW-1185">Reference proteome</keyword>
<dbReference type="InterPro" id="IPR001119">
    <property type="entry name" value="SLH_dom"/>
</dbReference>
<dbReference type="Pfam" id="PF00395">
    <property type="entry name" value="SLH"/>
    <property type="match status" value="1"/>
</dbReference>
<sequence length="169" mass="17708">MSMLAGINLSQFVTAEGYEPDRRVSRAEWVALMARSLGVLRGAAKPCAGAAPGEPYDDAVNAVVRAGLGRGFPGVPDDPSLPITRAETAVLLVDMLAAAGVEAQAVERTDRAPDERAIPDWARDAAEKAWRLGFCGGEAGGGFRPHDPLTLEEAAAALFRLLRAIGAVD</sequence>
<proteinExistence type="predicted"/>